<protein>
    <submittedName>
        <fullName evidence="1">Uncharacterized protein</fullName>
    </submittedName>
</protein>
<proteinExistence type="predicted"/>
<sequence length="40" mass="4613">MTLIAMSNAETDSLRNTNASLRQLCHPRYFRDLVDGECNR</sequence>
<evidence type="ECO:0000313" key="2">
    <source>
        <dbReference type="Proteomes" id="UP001184150"/>
    </source>
</evidence>
<comment type="caution">
    <text evidence="1">The sequence shown here is derived from an EMBL/GenBank/DDBJ whole genome shotgun (WGS) entry which is preliminary data.</text>
</comment>
<organism evidence="1 2">
    <name type="scientific">Novosphingobium capsulatum</name>
    <dbReference type="NCBI Taxonomy" id="13688"/>
    <lineage>
        <taxon>Bacteria</taxon>
        <taxon>Pseudomonadati</taxon>
        <taxon>Pseudomonadota</taxon>
        <taxon>Alphaproteobacteria</taxon>
        <taxon>Sphingomonadales</taxon>
        <taxon>Sphingomonadaceae</taxon>
        <taxon>Novosphingobium</taxon>
    </lineage>
</organism>
<dbReference type="Proteomes" id="UP001184150">
    <property type="component" value="Unassembled WGS sequence"/>
</dbReference>
<name>A0ABU1MTZ1_9SPHN</name>
<evidence type="ECO:0000313" key="1">
    <source>
        <dbReference type="EMBL" id="MDR6513307.1"/>
    </source>
</evidence>
<dbReference type="EMBL" id="JAVDRD010000019">
    <property type="protein sequence ID" value="MDR6513307.1"/>
    <property type="molecule type" value="Genomic_DNA"/>
</dbReference>
<accession>A0ABU1MTZ1</accession>
<reference evidence="1 2" key="1">
    <citation type="submission" date="2023-07" db="EMBL/GenBank/DDBJ databases">
        <title>Sorghum-associated microbial communities from plants grown in Nebraska, USA.</title>
        <authorList>
            <person name="Schachtman D."/>
        </authorList>
    </citation>
    <scope>NUCLEOTIDE SEQUENCE [LARGE SCALE GENOMIC DNA]</scope>
    <source>
        <strain evidence="1 2">DS1027</strain>
    </source>
</reference>
<gene>
    <name evidence="1" type="ORF">J2792_004200</name>
</gene>
<keyword evidence="2" id="KW-1185">Reference proteome</keyword>